<evidence type="ECO:0000256" key="1">
    <source>
        <dbReference type="ARBA" id="ARBA00007381"/>
    </source>
</evidence>
<dbReference type="Proteomes" id="UP000838412">
    <property type="component" value="Chromosome 4"/>
</dbReference>
<dbReference type="PANTHER" id="PTHR14187:SF46">
    <property type="entry name" value="HEAT SHOCK 70 KDA PROTEIN 12A"/>
    <property type="match status" value="1"/>
</dbReference>
<organism evidence="4 5">
    <name type="scientific">Branchiostoma lanceolatum</name>
    <name type="common">Common lancelet</name>
    <name type="synonym">Amphioxus lanceolatum</name>
    <dbReference type="NCBI Taxonomy" id="7740"/>
    <lineage>
        <taxon>Eukaryota</taxon>
        <taxon>Metazoa</taxon>
        <taxon>Chordata</taxon>
        <taxon>Cephalochordata</taxon>
        <taxon>Leptocardii</taxon>
        <taxon>Amphioxiformes</taxon>
        <taxon>Branchiostomatidae</taxon>
        <taxon>Branchiostoma</taxon>
    </lineage>
</organism>
<evidence type="ECO:0000313" key="5">
    <source>
        <dbReference type="Proteomes" id="UP000838412"/>
    </source>
</evidence>
<dbReference type="InterPro" id="IPR043129">
    <property type="entry name" value="ATPase_NBD"/>
</dbReference>
<evidence type="ECO:0000313" key="4">
    <source>
        <dbReference type="EMBL" id="CAH1263871.1"/>
    </source>
</evidence>
<dbReference type="AlphaFoldDB" id="A0A8J9ZUI8"/>
<protein>
    <submittedName>
        <fullName evidence="4">HSPA12A protein</fullName>
    </submittedName>
</protein>
<dbReference type="Pfam" id="PF00012">
    <property type="entry name" value="HSP70"/>
    <property type="match status" value="1"/>
</dbReference>
<dbReference type="Gene3D" id="3.90.640.10">
    <property type="entry name" value="Actin, Chain A, domain 4"/>
    <property type="match status" value="1"/>
</dbReference>
<dbReference type="PANTHER" id="PTHR14187">
    <property type="entry name" value="ALPHA KINASE/ELONGATION FACTOR 2 KINASE"/>
    <property type="match status" value="1"/>
</dbReference>
<evidence type="ECO:0000256" key="2">
    <source>
        <dbReference type="ARBA" id="ARBA00022741"/>
    </source>
</evidence>
<reference evidence="4" key="1">
    <citation type="submission" date="2022-01" db="EMBL/GenBank/DDBJ databases">
        <authorList>
            <person name="Braso-Vives M."/>
        </authorList>
    </citation>
    <scope>NUCLEOTIDE SEQUENCE</scope>
</reference>
<dbReference type="Gene3D" id="3.30.420.40">
    <property type="match status" value="2"/>
</dbReference>
<dbReference type="GO" id="GO:0140662">
    <property type="term" value="F:ATP-dependent protein folding chaperone"/>
    <property type="evidence" value="ECO:0007669"/>
    <property type="project" value="InterPro"/>
</dbReference>
<dbReference type="GO" id="GO:0005524">
    <property type="term" value="F:ATP binding"/>
    <property type="evidence" value="ECO:0007669"/>
    <property type="project" value="UniProtKB-KW"/>
</dbReference>
<dbReference type="OrthoDB" id="2963168at2759"/>
<comment type="similarity">
    <text evidence="1">Belongs to the heat shock protein 70 family.</text>
</comment>
<name>A0A8J9ZUI8_BRALA</name>
<dbReference type="CDD" id="cd10229">
    <property type="entry name" value="ASKHA_NBD_HSP70_HSPA12"/>
    <property type="match status" value="1"/>
</dbReference>
<dbReference type="EMBL" id="OV696689">
    <property type="protein sequence ID" value="CAH1263871.1"/>
    <property type="molecule type" value="Genomic_DNA"/>
</dbReference>
<keyword evidence="3" id="KW-0067">ATP-binding</keyword>
<dbReference type="SUPFAM" id="SSF53067">
    <property type="entry name" value="Actin-like ATPase domain"/>
    <property type="match status" value="2"/>
</dbReference>
<keyword evidence="5" id="KW-1185">Reference proteome</keyword>
<proteinExistence type="inferred from homology"/>
<sequence length="589" mass="65596">MADSPNPLNVLLVAGIDFGTTFSGYGFSFCDGRSNENGDAPIFLNKNWGQNLGCQSYKAPTSVLLSPNREFIAFGFKAVEKYAALTENGGDKSHYFFEHFKMKLHSDHADISRDIHLTAANGRTLPALDVFSHALNFLSDHLRNAVKVSTDVVIEAHDIRWVITVPAIWNDAAKQFMREAAYKAGIASRNHRHRLLIALEPEAASLFCRQLPVSRFRRDTGNTALLQMEPQERYMVVDCGGGTVDVTVHEVRDDGSVRELHRPTGGPWGGTNVDSNFSNLLDQIFGQKFMNVYKHRFPQENVQLMADFEMKKRSGTDASVHLYYSFVTFLKETLAINIADKVSNSSVEGVRFSNGLLRMSREAMHSLFEPVLDQITAHIRSLLASPKVTNIKTIFLVGGFADSPLLWEAVAGAVSDIEVRVLVPEEASLAVIKGAVLFGRNPDAIQERVSARTYGARSMTEFKEWVHPPEKKVVAHGLALATDIFNRFVGVDEVVGLHYSRSINFRAVRDNQRSATVYLFSTSDRNPKFTTDHGMSLCGRVHVDMPDTRGGRERIIEVKFTFGGTEIDVQAEDITSHTRAFTTIDFLTS</sequence>
<keyword evidence="2" id="KW-0547">Nucleotide-binding</keyword>
<evidence type="ECO:0000256" key="3">
    <source>
        <dbReference type="ARBA" id="ARBA00022840"/>
    </source>
</evidence>
<dbReference type="InterPro" id="IPR013126">
    <property type="entry name" value="Hsp_70_fam"/>
</dbReference>
<accession>A0A8J9ZUI8</accession>
<gene>
    <name evidence="4" type="primary">HSPA12A</name>
    <name evidence="4" type="ORF">BLAG_LOCUS18427</name>
</gene>